<protein>
    <recommendedName>
        <fullName evidence="4">Lipoprotein</fullName>
    </recommendedName>
</protein>
<gene>
    <name evidence="2" type="ORF">GOM49_05865</name>
</gene>
<dbReference type="NCBIfam" id="NF038353">
    <property type="entry name" value="FxLYD_dom"/>
    <property type="match status" value="1"/>
</dbReference>
<reference evidence="2 3" key="1">
    <citation type="submission" date="2019-12" db="EMBL/GenBank/DDBJ databases">
        <title>Genome sequenceing of Clostridium bovifaecis.</title>
        <authorList>
            <person name="Yao Y."/>
        </authorList>
    </citation>
    <scope>NUCLEOTIDE SEQUENCE [LARGE SCALE GENOMIC DNA]</scope>
    <source>
        <strain evidence="2 3">BXX</strain>
    </source>
</reference>
<evidence type="ECO:0000256" key="1">
    <source>
        <dbReference type="SAM" id="SignalP"/>
    </source>
</evidence>
<proteinExistence type="predicted"/>
<evidence type="ECO:0000313" key="3">
    <source>
        <dbReference type="Proteomes" id="UP000422764"/>
    </source>
</evidence>
<feature type="signal peptide" evidence="1">
    <location>
        <begin position="1"/>
        <end position="20"/>
    </location>
</feature>
<keyword evidence="1" id="KW-0732">Signal</keyword>
<evidence type="ECO:0008006" key="4">
    <source>
        <dbReference type="Google" id="ProtNLM"/>
    </source>
</evidence>
<keyword evidence="3" id="KW-1185">Reference proteome</keyword>
<dbReference type="AlphaFoldDB" id="A0A6I6EUX5"/>
<sequence>MKRLLLVLCLSLSLSIIGCTKEKSINTNGDVNQGATWEVTKDAITFSKLSIGEKQVRGEAKNNACKARTFKVAITFKDKEGKVIATSEAIIRDLVPGISKKFDAEVDKDVRGCTYTIQISNAN</sequence>
<name>A0A6I6EUX5_9CLOT</name>
<evidence type="ECO:0000313" key="2">
    <source>
        <dbReference type="EMBL" id="QGU94696.1"/>
    </source>
</evidence>
<dbReference type="EMBL" id="CP046522">
    <property type="protein sequence ID" value="QGU94696.1"/>
    <property type="molecule type" value="Genomic_DNA"/>
</dbReference>
<dbReference type="Proteomes" id="UP000422764">
    <property type="component" value="Chromosome"/>
</dbReference>
<dbReference type="PROSITE" id="PS51257">
    <property type="entry name" value="PROKAR_LIPOPROTEIN"/>
    <property type="match status" value="1"/>
</dbReference>
<accession>A0A6I6EUX5</accession>
<dbReference type="InterPro" id="IPR047676">
    <property type="entry name" value="FxLYD_dom"/>
</dbReference>
<feature type="chain" id="PRO_5038797719" description="Lipoprotein" evidence="1">
    <location>
        <begin position="21"/>
        <end position="123"/>
    </location>
</feature>
<organism evidence="2 3">
    <name type="scientific">Clostridium bovifaecis</name>
    <dbReference type="NCBI Taxonomy" id="2184719"/>
    <lineage>
        <taxon>Bacteria</taxon>
        <taxon>Bacillati</taxon>
        <taxon>Bacillota</taxon>
        <taxon>Clostridia</taxon>
        <taxon>Eubacteriales</taxon>
        <taxon>Clostridiaceae</taxon>
        <taxon>Clostridium</taxon>
    </lineage>
</organism>